<dbReference type="RefSeq" id="WP_077348215.1">
    <property type="nucleotide sequence ID" value="NZ_CP019607.1"/>
</dbReference>
<dbReference type="AlphaFoldDB" id="A0A1Q2CVN1"/>
<sequence length="121" mass="13095">MSGADEVDRAVSQLRDLAVAGSMPELGPVTGTSADQSAIVTVMNDGSVSVSLGQMSLETAQIVVAEAVADLLTRYERAELPGGVELPDFEGQLRDITTRMSDSMQLMRDRMDQMTDRARRF</sequence>
<organism evidence="1 2">
    <name type="scientific">Tessaracoccus flavescens</name>
    <dbReference type="NCBI Taxonomy" id="399497"/>
    <lineage>
        <taxon>Bacteria</taxon>
        <taxon>Bacillati</taxon>
        <taxon>Actinomycetota</taxon>
        <taxon>Actinomycetes</taxon>
        <taxon>Propionibacteriales</taxon>
        <taxon>Propionibacteriaceae</taxon>
        <taxon>Tessaracoccus</taxon>
    </lineage>
</organism>
<accession>A0A1Q2CVN1</accession>
<proteinExistence type="predicted"/>
<gene>
    <name evidence="1" type="ORF">BW733_04360</name>
</gene>
<dbReference type="STRING" id="399497.BW733_04360"/>
<reference evidence="1 2" key="1">
    <citation type="journal article" date="2008" name="Int. J. Syst. Evol. Microbiol.">
        <title>Tessaracoccus flavescens sp. nov., isolated from marine sediment.</title>
        <authorList>
            <person name="Lee D.W."/>
            <person name="Lee S.D."/>
        </authorList>
    </citation>
    <scope>NUCLEOTIDE SEQUENCE [LARGE SCALE GENOMIC DNA]</scope>
    <source>
        <strain evidence="1 2">SST-39T</strain>
    </source>
</reference>
<dbReference type="Proteomes" id="UP000188235">
    <property type="component" value="Chromosome"/>
</dbReference>
<protein>
    <submittedName>
        <fullName evidence="1">Uncharacterized protein</fullName>
    </submittedName>
</protein>
<dbReference type="KEGG" id="tfa:BW733_04360"/>
<evidence type="ECO:0000313" key="2">
    <source>
        <dbReference type="Proteomes" id="UP000188235"/>
    </source>
</evidence>
<evidence type="ECO:0000313" key="1">
    <source>
        <dbReference type="EMBL" id="AQP50182.1"/>
    </source>
</evidence>
<keyword evidence="2" id="KW-1185">Reference proteome</keyword>
<name>A0A1Q2CVN1_9ACTN</name>
<dbReference type="EMBL" id="CP019607">
    <property type="protein sequence ID" value="AQP50182.1"/>
    <property type="molecule type" value="Genomic_DNA"/>
</dbReference>